<dbReference type="EMBL" id="JARYZI010000007">
    <property type="protein sequence ID" value="MDH8678803.1"/>
    <property type="molecule type" value="Genomic_DNA"/>
</dbReference>
<keyword evidence="5 7" id="KW-0472">Membrane</keyword>
<evidence type="ECO:0000313" key="11">
    <source>
        <dbReference type="Proteomes" id="UP001158045"/>
    </source>
</evidence>
<evidence type="ECO:0000313" key="10">
    <source>
        <dbReference type="EMBL" id="MDH8678803.1"/>
    </source>
</evidence>
<keyword evidence="4 7" id="KW-1133">Transmembrane helix</keyword>
<evidence type="ECO:0000256" key="7">
    <source>
        <dbReference type="SAM" id="Phobius"/>
    </source>
</evidence>
<keyword evidence="3 7" id="KW-0812">Transmembrane</keyword>
<feature type="domain" description="ABC3 transporter permease C-terminal" evidence="8">
    <location>
        <begin position="272"/>
        <end position="391"/>
    </location>
</feature>
<dbReference type="Proteomes" id="UP001158045">
    <property type="component" value="Unassembled WGS sequence"/>
</dbReference>
<reference evidence="10 11" key="1">
    <citation type="submission" date="2023-04" db="EMBL/GenBank/DDBJ databases">
        <title>Fusibacter bizertensis strain WBS, isolated from littoral bottom sediments of the Arctic seas - biochemical and genomic analysis.</title>
        <authorList>
            <person name="Brioukhanov A.L."/>
        </authorList>
    </citation>
    <scope>NUCLEOTIDE SEQUENCE [LARGE SCALE GENOMIC DNA]</scope>
    <source>
        <strain evidence="10 11">WBS</strain>
    </source>
</reference>
<name>A0ABT6NEF3_9FIRM</name>
<sequence>MTVFQSFQMALSNIMARKVRSLLTMLGIIIGVVSVIVIIGLGNGLEKYMVDSFQSMGTDLLTVNVMGRGSTRNITVDEMYAIVDNHPEYFKSVSPLVSIRGAVKIDSETYNSTSVTGTGEDYLAMKQYVLSQGRYVSYIDISRRHNVAVVGSYVSNTYFNGSALGKTLRINGKQFEIIGVLEADADEPEEGGTDDAIYIPYSVAAKLTGTNNISSYSFAMVSEDDVKASKQVIDDALFKVYADQDAYSIISLNELLSMMSSTIDIMISILAAIAGISLVVGGIGIMNIMLVSVSERTREIGIRKALGAKRHNIMQQFVIEAATTSAIGGLIGIGLGYALSSLAGKIIVIALDTQIDVAPSFSSAFGAFAISAGIGILFGYLPARKAAMLNPIDALRYE</sequence>
<dbReference type="InterPro" id="IPR050250">
    <property type="entry name" value="Macrolide_Exporter_MacB"/>
</dbReference>
<accession>A0ABT6NEF3</accession>
<organism evidence="10 11">
    <name type="scientific">Fusibacter bizertensis</name>
    <dbReference type="NCBI Taxonomy" id="1488331"/>
    <lineage>
        <taxon>Bacteria</taxon>
        <taxon>Bacillati</taxon>
        <taxon>Bacillota</taxon>
        <taxon>Clostridia</taxon>
        <taxon>Eubacteriales</taxon>
        <taxon>Eubacteriales Family XII. Incertae Sedis</taxon>
        <taxon>Fusibacter</taxon>
    </lineage>
</organism>
<evidence type="ECO:0000259" key="9">
    <source>
        <dbReference type="Pfam" id="PF12704"/>
    </source>
</evidence>
<evidence type="ECO:0000256" key="5">
    <source>
        <dbReference type="ARBA" id="ARBA00023136"/>
    </source>
</evidence>
<gene>
    <name evidence="10" type="ORF">QE109_11625</name>
</gene>
<dbReference type="Pfam" id="PF02687">
    <property type="entry name" value="FtsX"/>
    <property type="match status" value="1"/>
</dbReference>
<protein>
    <submittedName>
        <fullName evidence="10">ABC transporter permease</fullName>
    </submittedName>
</protein>
<comment type="caution">
    <text evidence="10">The sequence shown here is derived from an EMBL/GenBank/DDBJ whole genome shotgun (WGS) entry which is preliminary data.</text>
</comment>
<proteinExistence type="inferred from homology"/>
<dbReference type="InterPro" id="IPR003838">
    <property type="entry name" value="ABC3_permease_C"/>
</dbReference>
<feature type="transmembrane region" description="Helical" evidence="7">
    <location>
        <begin position="317"/>
        <end position="340"/>
    </location>
</feature>
<feature type="domain" description="MacB-like periplasmic core" evidence="9">
    <location>
        <begin position="21"/>
        <end position="231"/>
    </location>
</feature>
<dbReference type="PANTHER" id="PTHR30572">
    <property type="entry name" value="MEMBRANE COMPONENT OF TRANSPORTER-RELATED"/>
    <property type="match status" value="1"/>
</dbReference>
<feature type="transmembrane region" description="Helical" evidence="7">
    <location>
        <begin position="360"/>
        <end position="381"/>
    </location>
</feature>
<evidence type="ECO:0000256" key="3">
    <source>
        <dbReference type="ARBA" id="ARBA00022692"/>
    </source>
</evidence>
<feature type="transmembrane region" description="Helical" evidence="7">
    <location>
        <begin position="265"/>
        <end position="293"/>
    </location>
</feature>
<keyword evidence="11" id="KW-1185">Reference proteome</keyword>
<evidence type="ECO:0000259" key="8">
    <source>
        <dbReference type="Pfam" id="PF02687"/>
    </source>
</evidence>
<dbReference type="Pfam" id="PF12704">
    <property type="entry name" value="MacB_PCD"/>
    <property type="match status" value="1"/>
</dbReference>
<evidence type="ECO:0000256" key="1">
    <source>
        <dbReference type="ARBA" id="ARBA00004651"/>
    </source>
</evidence>
<feature type="transmembrane region" description="Helical" evidence="7">
    <location>
        <begin position="21"/>
        <end position="42"/>
    </location>
</feature>
<comment type="subcellular location">
    <subcellularLocation>
        <location evidence="1">Cell membrane</location>
        <topology evidence="1">Multi-pass membrane protein</topology>
    </subcellularLocation>
</comment>
<evidence type="ECO:0000256" key="6">
    <source>
        <dbReference type="ARBA" id="ARBA00038076"/>
    </source>
</evidence>
<dbReference type="PANTHER" id="PTHR30572:SF4">
    <property type="entry name" value="ABC TRANSPORTER PERMEASE YTRF"/>
    <property type="match status" value="1"/>
</dbReference>
<keyword evidence="2" id="KW-1003">Cell membrane</keyword>
<dbReference type="InterPro" id="IPR025857">
    <property type="entry name" value="MacB_PCD"/>
</dbReference>
<dbReference type="RefSeq" id="WP_281094693.1">
    <property type="nucleotide sequence ID" value="NZ_JARYZI010000007.1"/>
</dbReference>
<evidence type="ECO:0000256" key="4">
    <source>
        <dbReference type="ARBA" id="ARBA00022989"/>
    </source>
</evidence>
<comment type="similarity">
    <text evidence="6">Belongs to the ABC-4 integral membrane protein family.</text>
</comment>
<evidence type="ECO:0000256" key="2">
    <source>
        <dbReference type="ARBA" id="ARBA00022475"/>
    </source>
</evidence>